<reference evidence="1 2" key="1">
    <citation type="submission" date="2016-10" db="EMBL/GenBank/DDBJ databases">
        <authorList>
            <person name="de Groot N.N."/>
        </authorList>
    </citation>
    <scope>NUCLEOTIDE SEQUENCE [LARGE SCALE GENOMIC DNA]</scope>
    <source>
        <strain evidence="1 2">DSM 16077</strain>
    </source>
</reference>
<protein>
    <submittedName>
        <fullName evidence="1">Uncharacterized protein</fullName>
    </submittedName>
</protein>
<evidence type="ECO:0000313" key="1">
    <source>
        <dbReference type="EMBL" id="SDM43916.1"/>
    </source>
</evidence>
<name>A0A1G9T8D2_9PROT</name>
<evidence type="ECO:0000313" key="2">
    <source>
        <dbReference type="Proteomes" id="UP000199759"/>
    </source>
</evidence>
<dbReference type="RefSeq" id="WP_091770207.1">
    <property type="nucleotide sequence ID" value="NZ_FNHG01000011.1"/>
</dbReference>
<dbReference type="AlphaFoldDB" id="A0A1G9T8D2"/>
<dbReference type="Pfam" id="PF11287">
    <property type="entry name" value="DUF3088"/>
    <property type="match status" value="1"/>
</dbReference>
<organism evidence="1 2">
    <name type="scientific">Maricaulis salignorans</name>
    <dbReference type="NCBI Taxonomy" id="144026"/>
    <lineage>
        <taxon>Bacteria</taxon>
        <taxon>Pseudomonadati</taxon>
        <taxon>Pseudomonadota</taxon>
        <taxon>Alphaproteobacteria</taxon>
        <taxon>Maricaulales</taxon>
        <taxon>Maricaulaceae</taxon>
        <taxon>Maricaulis</taxon>
    </lineage>
</organism>
<dbReference type="OrthoDB" id="1356145at2"/>
<accession>A0A1G9T8D2</accession>
<dbReference type="InterPro" id="IPR021439">
    <property type="entry name" value="DUF3088"/>
</dbReference>
<dbReference type="STRING" id="144026.SAMN04488568_11168"/>
<dbReference type="Proteomes" id="UP000199759">
    <property type="component" value="Unassembled WGS sequence"/>
</dbReference>
<dbReference type="EMBL" id="FNHG01000011">
    <property type="protein sequence ID" value="SDM43916.1"/>
    <property type="molecule type" value="Genomic_DNA"/>
</dbReference>
<gene>
    <name evidence="1" type="ORF">SAMN04488568_11168</name>
</gene>
<proteinExistence type="predicted"/>
<sequence>MMQDQPAIETGKDILFLLTGAWDGVDGPRLCADCCLLEGALLGNPHWTDAISIVRIEYPRPRPEIIALLGEAHQNAPTLILAGETKAHILVETANDRRFLTDPIAICQQLATTYGGAQPK</sequence>
<keyword evidence="2" id="KW-1185">Reference proteome</keyword>